<comment type="similarity">
    <text evidence="3 20">Belongs to the DNA polymerase type-B family.</text>
</comment>
<dbReference type="Gene3D" id="3.90.1600.10">
    <property type="entry name" value="Palm domain of DNA polymerase"/>
    <property type="match status" value="1"/>
</dbReference>
<keyword evidence="16" id="KW-0234">DNA repair</keyword>
<protein>
    <recommendedName>
        <fullName evidence="20">DNA polymerase</fullName>
        <ecNumber evidence="20">2.7.7.7</ecNumber>
    </recommendedName>
</protein>
<evidence type="ECO:0000256" key="12">
    <source>
        <dbReference type="ARBA" id="ARBA00022932"/>
    </source>
</evidence>
<dbReference type="GO" id="GO:0042276">
    <property type="term" value="P:error-prone translesion synthesis"/>
    <property type="evidence" value="ECO:0007669"/>
    <property type="project" value="TreeGrafter"/>
</dbReference>
<evidence type="ECO:0000256" key="13">
    <source>
        <dbReference type="ARBA" id="ARBA00023004"/>
    </source>
</evidence>
<dbReference type="GO" id="GO:0008270">
    <property type="term" value="F:zinc ion binding"/>
    <property type="evidence" value="ECO:0007669"/>
    <property type="project" value="UniProtKB-KW"/>
</dbReference>
<keyword evidence="15 20" id="KW-0238">DNA-binding</keyword>
<dbReference type="PANTHER" id="PTHR45812">
    <property type="entry name" value="DNA POLYMERASE ZETA CATALYTIC SUBUNIT"/>
    <property type="match status" value="1"/>
</dbReference>
<dbReference type="InterPro" id="IPR030559">
    <property type="entry name" value="PolZ_Rev3"/>
</dbReference>
<evidence type="ECO:0000256" key="16">
    <source>
        <dbReference type="ARBA" id="ARBA00023204"/>
    </source>
</evidence>
<dbReference type="Gene3D" id="1.10.132.60">
    <property type="entry name" value="DNA polymerase family B, C-terminal domain"/>
    <property type="match status" value="1"/>
</dbReference>
<keyword evidence="10" id="KW-0863">Zinc-finger</keyword>
<evidence type="ECO:0000256" key="11">
    <source>
        <dbReference type="ARBA" id="ARBA00022833"/>
    </source>
</evidence>
<evidence type="ECO:0000256" key="19">
    <source>
        <dbReference type="ARBA" id="ARBA00066055"/>
    </source>
</evidence>
<proteinExistence type="inferred from homology"/>
<keyword evidence="24" id="KW-1185">Reference proteome</keyword>
<dbReference type="PRINTS" id="PR00106">
    <property type="entry name" value="DNAPOLB"/>
</dbReference>
<dbReference type="PANTHER" id="PTHR45812:SF1">
    <property type="entry name" value="DNA POLYMERASE ZETA CATALYTIC SUBUNIT"/>
    <property type="match status" value="1"/>
</dbReference>
<evidence type="ECO:0000256" key="9">
    <source>
        <dbReference type="ARBA" id="ARBA00022763"/>
    </source>
</evidence>
<evidence type="ECO:0000256" key="10">
    <source>
        <dbReference type="ARBA" id="ARBA00022771"/>
    </source>
</evidence>
<dbReference type="InterPro" id="IPR006172">
    <property type="entry name" value="DNA-dir_DNA_pol_B"/>
</dbReference>
<dbReference type="InterPro" id="IPR043502">
    <property type="entry name" value="DNA/RNA_pol_sf"/>
</dbReference>
<keyword evidence="11" id="KW-0862">Zinc</keyword>
<dbReference type="Pfam" id="PF00136">
    <property type="entry name" value="DNA_pol_B"/>
    <property type="match status" value="1"/>
</dbReference>
<dbReference type="PROSITE" id="PS00116">
    <property type="entry name" value="DNA_POLYMERASE_B"/>
    <property type="match status" value="1"/>
</dbReference>
<dbReference type="InterPro" id="IPR017964">
    <property type="entry name" value="DNA-dir_DNA_pol_B_CS"/>
</dbReference>
<keyword evidence="17" id="KW-0539">Nucleus</keyword>
<keyword evidence="5 20" id="KW-0808">Transferase</keyword>
<keyword evidence="6 20" id="KW-0548">Nucleotidyltransferase</keyword>
<keyword evidence="9" id="KW-0227">DNA damage</keyword>
<evidence type="ECO:0000256" key="17">
    <source>
        <dbReference type="ARBA" id="ARBA00023242"/>
    </source>
</evidence>
<keyword evidence="4" id="KW-0004">4Fe-4S</keyword>
<comment type="catalytic activity">
    <reaction evidence="18 20">
        <text>DNA(n) + a 2'-deoxyribonucleoside 5'-triphosphate = DNA(n+1) + diphosphate</text>
        <dbReference type="Rhea" id="RHEA:22508"/>
        <dbReference type="Rhea" id="RHEA-COMP:17339"/>
        <dbReference type="Rhea" id="RHEA-COMP:17340"/>
        <dbReference type="ChEBI" id="CHEBI:33019"/>
        <dbReference type="ChEBI" id="CHEBI:61560"/>
        <dbReference type="ChEBI" id="CHEBI:173112"/>
        <dbReference type="EC" id="2.7.7.7"/>
    </reaction>
</comment>
<evidence type="ECO:0000256" key="6">
    <source>
        <dbReference type="ARBA" id="ARBA00022695"/>
    </source>
</evidence>
<dbReference type="Pfam" id="PF03104">
    <property type="entry name" value="DNA_pol_B_exo1"/>
    <property type="match status" value="1"/>
</dbReference>
<evidence type="ECO:0000256" key="14">
    <source>
        <dbReference type="ARBA" id="ARBA00023014"/>
    </source>
</evidence>
<evidence type="ECO:0000313" key="23">
    <source>
        <dbReference type="EMBL" id="RKP00368.1"/>
    </source>
</evidence>
<evidence type="ECO:0000256" key="4">
    <source>
        <dbReference type="ARBA" id="ARBA00022485"/>
    </source>
</evidence>
<dbReference type="GO" id="GO:0000724">
    <property type="term" value="P:double-strand break repair via homologous recombination"/>
    <property type="evidence" value="ECO:0007669"/>
    <property type="project" value="TreeGrafter"/>
</dbReference>
<keyword evidence="7 20" id="KW-0235">DNA replication</keyword>
<reference evidence="24" key="1">
    <citation type="journal article" date="2018" name="Nat. Microbiol.">
        <title>Leveraging single-cell genomics to expand the fungal tree of life.</title>
        <authorList>
            <person name="Ahrendt S.R."/>
            <person name="Quandt C.A."/>
            <person name="Ciobanu D."/>
            <person name="Clum A."/>
            <person name="Salamov A."/>
            <person name="Andreopoulos B."/>
            <person name="Cheng J.F."/>
            <person name="Woyke T."/>
            <person name="Pelin A."/>
            <person name="Henrissat B."/>
            <person name="Reynolds N.K."/>
            <person name="Benny G.L."/>
            <person name="Smith M.E."/>
            <person name="James T.Y."/>
            <person name="Grigoriev I.V."/>
        </authorList>
    </citation>
    <scope>NUCLEOTIDE SEQUENCE [LARGE SCALE GENOMIC DNA]</scope>
    <source>
        <strain evidence="24">ATCC 52028</strain>
    </source>
</reference>
<keyword evidence="14" id="KW-0411">Iron-sulfur</keyword>
<dbReference type="GO" id="GO:0000166">
    <property type="term" value="F:nucleotide binding"/>
    <property type="evidence" value="ECO:0007669"/>
    <property type="project" value="InterPro"/>
</dbReference>
<evidence type="ECO:0000256" key="15">
    <source>
        <dbReference type="ARBA" id="ARBA00023125"/>
    </source>
</evidence>
<keyword evidence="12 20" id="KW-0239">DNA-directed DNA polymerase</keyword>
<evidence type="ECO:0000256" key="8">
    <source>
        <dbReference type="ARBA" id="ARBA00022723"/>
    </source>
</evidence>
<evidence type="ECO:0000256" key="1">
    <source>
        <dbReference type="ARBA" id="ARBA00001966"/>
    </source>
</evidence>
<feature type="non-terminal residue" evidence="23">
    <location>
        <position position="1"/>
    </location>
</feature>
<evidence type="ECO:0000259" key="22">
    <source>
        <dbReference type="Pfam" id="PF03104"/>
    </source>
</evidence>
<dbReference type="GO" id="GO:0003677">
    <property type="term" value="F:DNA binding"/>
    <property type="evidence" value="ECO:0007669"/>
    <property type="project" value="UniProtKB-KW"/>
</dbReference>
<evidence type="ECO:0000259" key="21">
    <source>
        <dbReference type="Pfam" id="PF00136"/>
    </source>
</evidence>
<comment type="subcellular location">
    <subcellularLocation>
        <location evidence="2">Nucleus</location>
    </subcellularLocation>
</comment>
<sequence length="653" mass="73176">SELELFHTFMGYVLAMDPDILTGYELHAASFGYLADRLKHLNGRHLCTLIGRIRDAREPLPVATASPTTGGPQGRLQRRLAALETTGRMFLNVWRLMRSELTLTSYTLENAVWEVLRLRVPHYTARRLTAWWAGGAATAWQTAAYYVARTQWVIALLDQTQLIARTSEFARVYGVDFFSVISRGSQYKVESVMARICRPENFMLASPSRDDVKRMRAPECLPLIMEPAAGFYASPLLVLDFQSLYPSVMITYNYCYSTCLGRVAAVGADPPAQLGAVPGYRPDTALLAQLLQHDPDGKASITISPNGVAFLRPHLRTGVLGRMLSELLATRVMVKNSMKRYKDQPGLSRILNARQLSLKLLANVTYGYAGASYSGRMPCAEIADAIVQTGRSILEHAIDLIHREPAWQARVVYGDTDSLFVYLPGRSKDHAFQIGTEMVNRITATNRPGGTGVIKLKFEKVYLPSVLLAKKRYVGNMFEFKDQREPTFDAKGIEVVRRDNCPVVAKSMEVCLKLLFRTQDLSLIRRYLTRQWAKLMLGRCSVQDFVIAKEVKLGTYSADRPPPPGAIVAGQQMQRDRRVQPQYGERVPYVVVYGGPGSRLMDLVVSPMALVHDPSLRLHGSYYITKQIIPALGRVLHLVGVDLDAWFRDMPKQ</sequence>
<gene>
    <name evidence="23" type="ORF">CXG81DRAFT_2697</name>
</gene>
<keyword evidence="8" id="KW-0479">Metal-binding</keyword>
<feature type="domain" description="DNA-directed DNA polymerase family B multifunctional" evidence="21">
    <location>
        <begin position="177"/>
        <end position="637"/>
    </location>
</feature>
<dbReference type="GO" id="GO:0016035">
    <property type="term" value="C:zeta DNA polymerase complex"/>
    <property type="evidence" value="ECO:0007669"/>
    <property type="project" value="InterPro"/>
</dbReference>
<evidence type="ECO:0000256" key="20">
    <source>
        <dbReference type="RuleBase" id="RU000442"/>
    </source>
</evidence>
<dbReference type="InterPro" id="IPR012337">
    <property type="entry name" value="RNaseH-like_sf"/>
</dbReference>
<keyword evidence="13" id="KW-0408">Iron</keyword>
<comment type="cofactor">
    <cofactor evidence="1">
        <name>[4Fe-4S] cluster</name>
        <dbReference type="ChEBI" id="CHEBI:49883"/>
    </cofactor>
</comment>
<comment type="subunit">
    <text evidence="19">Forms DNA polymerase zeta with REV7.</text>
</comment>
<dbReference type="CDD" id="cd05534">
    <property type="entry name" value="POLBc_zeta"/>
    <property type="match status" value="1"/>
</dbReference>
<dbReference type="EMBL" id="ML014220">
    <property type="protein sequence ID" value="RKP00368.1"/>
    <property type="molecule type" value="Genomic_DNA"/>
</dbReference>
<evidence type="ECO:0000256" key="3">
    <source>
        <dbReference type="ARBA" id="ARBA00005755"/>
    </source>
</evidence>
<name>A0A4P9X5G7_9FUNG</name>
<evidence type="ECO:0000256" key="18">
    <source>
        <dbReference type="ARBA" id="ARBA00049244"/>
    </source>
</evidence>
<dbReference type="FunFam" id="1.10.132.60:FF:000007">
    <property type="entry name" value="DNA polymerase"/>
    <property type="match status" value="1"/>
</dbReference>
<dbReference type="Gene3D" id="3.30.420.10">
    <property type="entry name" value="Ribonuclease H-like superfamily/Ribonuclease H"/>
    <property type="match status" value="1"/>
</dbReference>
<dbReference type="GO" id="GO:0051539">
    <property type="term" value="F:4 iron, 4 sulfur cluster binding"/>
    <property type="evidence" value="ECO:0007669"/>
    <property type="project" value="UniProtKB-KW"/>
</dbReference>
<dbReference type="FunFam" id="1.10.287.690:FF:000002">
    <property type="entry name" value="DNA polymerase zeta"/>
    <property type="match status" value="1"/>
</dbReference>
<dbReference type="GO" id="GO:0003887">
    <property type="term" value="F:DNA-directed DNA polymerase activity"/>
    <property type="evidence" value="ECO:0007669"/>
    <property type="project" value="UniProtKB-KW"/>
</dbReference>
<dbReference type="OrthoDB" id="2414538at2759"/>
<feature type="non-terminal residue" evidence="23">
    <location>
        <position position="653"/>
    </location>
</feature>
<dbReference type="InterPro" id="IPR006134">
    <property type="entry name" value="DNA-dir_DNA_pol_B_multi_dom"/>
</dbReference>
<dbReference type="SUPFAM" id="SSF53098">
    <property type="entry name" value="Ribonuclease H-like"/>
    <property type="match status" value="1"/>
</dbReference>
<dbReference type="InterPro" id="IPR006133">
    <property type="entry name" value="DNA-dir_DNA_pol_B_exonuc"/>
</dbReference>
<dbReference type="InterPro" id="IPR036397">
    <property type="entry name" value="RNaseH_sf"/>
</dbReference>
<organism evidence="23 24">
    <name type="scientific">Caulochytrium protostelioides</name>
    <dbReference type="NCBI Taxonomy" id="1555241"/>
    <lineage>
        <taxon>Eukaryota</taxon>
        <taxon>Fungi</taxon>
        <taxon>Fungi incertae sedis</taxon>
        <taxon>Chytridiomycota</taxon>
        <taxon>Chytridiomycota incertae sedis</taxon>
        <taxon>Chytridiomycetes</taxon>
        <taxon>Caulochytriales</taxon>
        <taxon>Caulochytriaceae</taxon>
        <taxon>Caulochytrium</taxon>
    </lineage>
</organism>
<dbReference type="SMART" id="SM00486">
    <property type="entry name" value="POLBc"/>
    <property type="match status" value="1"/>
</dbReference>
<evidence type="ECO:0000256" key="5">
    <source>
        <dbReference type="ARBA" id="ARBA00022679"/>
    </source>
</evidence>
<dbReference type="Proteomes" id="UP000274922">
    <property type="component" value="Unassembled WGS sequence"/>
</dbReference>
<evidence type="ECO:0000256" key="2">
    <source>
        <dbReference type="ARBA" id="ARBA00004123"/>
    </source>
</evidence>
<dbReference type="SUPFAM" id="SSF56672">
    <property type="entry name" value="DNA/RNA polymerases"/>
    <property type="match status" value="1"/>
</dbReference>
<feature type="domain" description="DNA-directed DNA polymerase family B exonuclease" evidence="22">
    <location>
        <begin position="1"/>
        <end position="110"/>
    </location>
</feature>
<dbReference type="GO" id="GO:0005634">
    <property type="term" value="C:nucleus"/>
    <property type="evidence" value="ECO:0007669"/>
    <property type="project" value="UniProtKB-SubCell"/>
</dbReference>
<dbReference type="STRING" id="1555241.A0A4P9X5G7"/>
<evidence type="ECO:0000256" key="7">
    <source>
        <dbReference type="ARBA" id="ARBA00022705"/>
    </source>
</evidence>
<dbReference type="AlphaFoldDB" id="A0A4P9X5G7"/>
<dbReference type="InterPro" id="IPR042087">
    <property type="entry name" value="DNA_pol_B_thumb"/>
</dbReference>
<dbReference type="EC" id="2.7.7.7" evidence="20"/>
<dbReference type="InterPro" id="IPR023211">
    <property type="entry name" value="DNA_pol_palm_dom_sf"/>
</dbReference>
<accession>A0A4P9X5G7</accession>
<dbReference type="GO" id="GO:0006260">
    <property type="term" value="P:DNA replication"/>
    <property type="evidence" value="ECO:0007669"/>
    <property type="project" value="UniProtKB-KW"/>
</dbReference>
<dbReference type="Gene3D" id="1.10.287.690">
    <property type="entry name" value="Helix hairpin bin"/>
    <property type="match status" value="1"/>
</dbReference>
<evidence type="ECO:0000313" key="24">
    <source>
        <dbReference type="Proteomes" id="UP000274922"/>
    </source>
</evidence>